<sequence length="258" mass="27092">MECPYVSVSTYGGGSSALMAPGRRTLSGKFLRVFRFRLPESHPKSVDYSYGTTFFQGSRPPGAAPLPLRFSPPAKVIRAQLGRGGAAAPSQHARARLRHACRFSSGALVGAPAVGRHNSARNHAKNRPSEESGSSAWRQRASAAAPALAAQAPPACVSPSCSHPPPGRQAGHTRADGSARPSLPRGQARPETREARVWQTVSAHLLSGVRSPGPSSAGINRRSSAVLFATPTNWRAPTCIGASTCCRYKCKASQGSGF</sequence>
<name>A0AAV7TCV5_PLEWA</name>
<dbReference type="EMBL" id="JANPWB010000007">
    <property type="protein sequence ID" value="KAJ1173708.1"/>
    <property type="molecule type" value="Genomic_DNA"/>
</dbReference>
<accession>A0AAV7TCV5</accession>
<dbReference type="Proteomes" id="UP001066276">
    <property type="component" value="Chromosome 4_1"/>
</dbReference>
<keyword evidence="3" id="KW-1185">Reference proteome</keyword>
<reference evidence="2" key="1">
    <citation type="journal article" date="2022" name="bioRxiv">
        <title>Sequencing and chromosome-scale assembly of the giantPleurodeles waltlgenome.</title>
        <authorList>
            <person name="Brown T."/>
            <person name="Elewa A."/>
            <person name="Iarovenko S."/>
            <person name="Subramanian E."/>
            <person name="Araus A.J."/>
            <person name="Petzold A."/>
            <person name="Susuki M."/>
            <person name="Suzuki K.-i.T."/>
            <person name="Hayashi T."/>
            <person name="Toyoda A."/>
            <person name="Oliveira C."/>
            <person name="Osipova E."/>
            <person name="Leigh N.D."/>
            <person name="Simon A."/>
            <person name="Yun M.H."/>
        </authorList>
    </citation>
    <scope>NUCLEOTIDE SEQUENCE</scope>
    <source>
        <strain evidence="2">20211129_DDA</strain>
        <tissue evidence="2">Liver</tissue>
    </source>
</reference>
<protein>
    <submittedName>
        <fullName evidence="2">Uncharacterized protein</fullName>
    </submittedName>
</protein>
<comment type="caution">
    <text evidence="2">The sequence shown here is derived from an EMBL/GenBank/DDBJ whole genome shotgun (WGS) entry which is preliminary data.</text>
</comment>
<feature type="compositionally biased region" description="Low complexity" evidence="1">
    <location>
        <begin position="134"/>
        <end position="155"/>
    </location>
</feature>
<evidence type="ECO:0000313" key="3">
    <source>
        <dbReference type="Proteomes" id="UP001066276"/>
    </source>
</evidence>
<feature type="region of interest" description="Disordered" evidence="1">
    <location>
        <begin position="112"/>
        <end position="194"/>
    </location>
</feature>
<gene>
    <name evidence="2" type="ORF">NDU88_005534</name>
</gene>
<evidence type="ECO:0000313" key="2">
    <source>
        <dbReference type="EMBL" id="KAJ1173708.1"/>
    </source>
</evidence>
<proteinExistence type="predicted"/>
<evidence type="ECO:0000256" key="1">
    <source>
        <dbReference type="SAM" id="MobiDB-lite"/>
    </source>
</evidence>
<organism evidence="2 3">
    <name type="scientific">Pleurodeles waltl</name>
    <name type="common">Iberian ribbed newt</name>
    <dbReference type="NCBI Taxonomy" id="8319"/>
    <lineage>
        <taxon>Eukaryota</taxon>
        <taxon>Metazoa</taxon>
        <taxon>Chordata</taxon>
        <taxon>Craniata</taxon>
        <taxon>Vertebrata</taxon>
        <taxon>Euteleostomi</taxon>
        <taxon>Amphibia</taxon>
        <taxon>Batrachia</taxon>
        <taxon>Caudata</taxon>
        <taxon>Salamandroidea</taxon>
        <taxon>Salamandridae</taxon>
        <taxon>Pleurodelinae</taxon>
        <taxon>Pleurodeles</taxon>
    </lineage>
</organism>
<dbReference type="AlphaFoldDB" id="A0AAV7TCV5"/>